<evidence type="ECO:0008006" key="4">
    <source>
        <dbReference type="Google" id="ProtNLM"/>
    </source>
</evidence>
<gene>
    <name evidence="2" type="ORF">SAMN05660282_02026</name>
</gene>
<dbReference type="STRING" id="185761.SAMN05660282_02026"/>
<dbReference type="Proteomes" id="UP000199065">
    <property type="component" value="Unassembled WGS sequence"/>
</dbReference>
<keyword evidence="1" id="KW-0472">Membrane</keyword>
<name>A0A1I2UV56_9CORY</name>
<evidence type="ECO:0000313" key="2">
    <source>
        <dbReference type="EMBL" id="SFG81044.1"/>
    </source>
</evidence>
<keyword evidence="1" id="KW-0812">Transmembrane</keyword>
<reference evidence="2 3" key="1">
    <citation type="submission" date="2016-10" db="EMBL/GenBank/DDBJ databases">
        <authorList>
            <person name="de Groot N.N."/>
        </authorList>
    </citation>
    <scope>NUCLEOTIDE SEQUENCE [LARGE SCALE GENOMIC DNA]</scope>
    <source>
        <strain>J11</strain>
        <strain evidence="3">PG 39</strain>
    </source>
</reference>
<accession>A0A1I2UV56</accession>
<dbReference type="InterPro" id="IPR012338">
    <property type="entry name" value="Beta-lactam/transpept-like"/>
</dbReference>
<evidence type="ECO:0000256" key="1">
    <source>
        <dbReference type="SAM" id="Phobius"/>
    </source>
</evidence>
<sequence>MSITTTEEEELSQAKHKPPLFVAVLAIIAILALFAVPLLVVHQHTHPHSPRNEVGILEEQESQDPAKDAALQGFVKNSTGSQVTYLRLSDGYHTGTATERFARPALSLIKLYIADYVIKHGTMKEKYEALNMVRSSNDAYAEELYSRYPDSIEETAKEYGLYSTRGDEMWGYSVTSTYDVVKFISELIKEDPTNPILVAMADANPVAADGYQQNFGTSVLPGVIGTKWGWSNDLALHSSVSFGEDFVVAAAVTGSASDLTSLVKEQLGDMKDFQKEESEAN</sequence>
<protein>
    <recommendedName>
        <fullName evidence="4">Beta-lactamase enzyme family protein</fullName>
    </recommendedName>
</protein>
<dbReference type="AlphaFoldDB" id="A0A1I2UV56"/>
<evidence type="ECO:0000313" key="3">
    <source>
        <dbReference type="Proteomes" id="UP000199065"/>
    </source>
</evidence>
<dbReference type="Gene3D" id="3.40.710.10">
    <property type="entry name" value="DD-peptidase/beta-lactamase superfamily"/>
    <property type="match status" value="1"/>
</dbReference>
<keyword evidence="3" id="KW-1185">Reference proteome</keyword>
<dbReference type="SUPFAM" id="SSF56601">
    <property type="entry name" value="beta-lactamase/transpeptidase-like"/>
    <property type="match status" value="1"/>
</dbReference>
<feature type="transmembrane region" description="Helical" evidence="1">
    <location>
        <begin position="20"/>
        <end position="41"/>
    </location>
</feature>
<keyword evidence="1" id="KW-1133">Transmembrane helix</keyword>
<proteinExistence type="predicted"/>
<organism evidence="2 3">
    <name type="scientific">Corynebacterium spheniscorum</name>
    <dbReference type="NCBI Taxonomy" id="185761"/>
    <lineage>
        <taxon>Bacteria</taxon>
        <taxon>Bacillati</taxon>
        <taxon>Actinomycetota</taxon>
        <taxon>Actinomycetes</taxon>
        <taxon>Mycobacteriales</taxon>
        <taxon>Corynebacteriaceae</taxon>
        <taxon>Corynebacterium</taxon>
    </lineage>
</organism>
<dbReference type="EMBL" id="FOPJ01000016">
    <property type="protein sequence ID" value="SFG81044.1"/>
    <property type="molecule type" value="Genomic_DNA"/>
</dbReference>